<dbReference type="Proteomes" id="UP000042958">
    <property type="component" value="Unassembled WGS sequence"/>
</dbReference>
<dbReference type="PANTHER" id="PTHR14950:SF37">
    <property type="entry name" value="ENDORIBONUCLEASE DICER"/>
    <property type="match status" value="1"/>
</dbReference>
<keyword evidence="13" id="KW-0464">Manganese</keyword>
<keyword evidence="12" id="KW-0051">Antiviral defense</keyword>
<keyword evidence="7" id="KW-0378">Hydrolase</keyword>
<keyword evidence="5" id="KW-0677">Repeat</keyword>
<dbReference type="OrthoDB" id="416741at2759"/>
<dbReference type="GO" id="GO:0051607">
    <property type="term" value="P:defense response to virus"/>
    <property type="evidence" value="ECO:0007669"/>
    <property type="project" value="UniProtKB-KW"/>
</dbReference>
<dbReference type="SMART" id="SM00487">
    <property type="entry name" value="DEXDc"/>
    <property type="match status" value="1"/>
</dbReference>
<evidence type="ECO:0000256" key="5">
    <source>
        <dbReference type="ARBA" id="ARBA00022737"/>
    </source>
</evidence>
<dbReference type="GO" id="GO:0003723">
    <property type="term" value="F:RNA binding"/>
    <property type="evidence" value="ECO:0007669"/>
    <property type="project" value="UniProtKB-UniRule"/>
</dbReference>
<dbReference type="Gene3D" id="3.30.160.380">
    <property type="entry name" value="Dicer dimerisation domain"/>
    <property type="match status" value="1"/>
</dbReference>
<keyword evidence="21" id="KW-1185">Reference proteome</keyword>
<comment type="similarity">
    <text evidence="15">Belongs to the helicase family. Dicer subfamily.</text>
</comment>
<keyword evidence="6" id="KW-0547">Nucleotide-binding</keyword>
<dbReference type="InterPro" id="IPR036389">
    <property type="entry name" value="RNase_III_sf"/>
</dbReference>
<dbReference type="STRING" id="104259.A0A0F7TY97"/>
<sequence>MDAMDESPDEASAVPVNLGGCDTAVYKPRGYQLEMLEVSQCQNIIVAMDTGSGKTQIAVLRIISELERCSADKLVWFLAPTVALCLQQHDVIASQIPSVKTRVLIGADNVDRWTEQAIWNNALKDIRVVCSTHAVLSDALNHGFVRMSQLALLVFDEAHHCTRGHPANKIMQYHYHPALSKLGPDAVPRILGLTASPIVRSNPKELRMIEANLNAVCRTPRKHRSELLRHVHRPRLECIPYPPYEIEQGVVGSRLLPSLAKFVKAYDIQEDPYFGMIKERPEKAAEAEKILRTGQTFCSEQLTKFLERAYHMYAELGGWAADYFIQESIDQLRRSIESNGSLTTLDLAERVYLLELLLDMPVPEDTTDGIHISPKLEILLSFLERMDHAQFSGIIFVRRRAVVSVLTRLLSLHPATKDRFHCASFVGWSNNATSKDSLGDLLAREMQRDTLSEFKAGRKNLIIGTDVLEEGLDVSACRLVICYDKPANLKSFIQRRGRARHEDSTYAIMLSTNDDSLSLSKWQALEQTMIAAYQNEERQRQEALMLEVTQEVFDEWLFVSSTSARISPGDAMQHLHHFCSLLPLDQYVDNRPMFSFEEDSTGLLRGIVSLPNSVHPAVRQTQGKRWWRTENAARKEAAFQAYKALWEYGLVNDNLLPLNRKPELRFTEEMSMPALIECSVQYDPYVDLAQDWVMQELHETTITVTDNSTGAVDEDLLMSIVLPRRVPAPDPLTFFWENETSMTVTFGTSQPISPMPTADIIQHMRIITAMFLQAPSSRLQGTDRDYVVPFVPTIPVQQLGAWIQRYEGTEKAVDLYARDHEISPIGIIRDTAKYSEPRLFRMWHELEGLEIECRNLPKRRNLLQYRNPSQLADETEEAPPKIYVVPAAGCTVDKLPWKKSKFGLFISAILDRFEAVMVAHRVNETILKGACNHNLGHVLTAITTPLAQAPTHYQLYEFFGDSVLKFTVSCHLFFAQPTWHEGYLSESRDKLIKNQRLARAALDTGLDQFILNDRFTPRKWTPPLISRKSAQAASRPTRKLSMKVLADVVEALIGAAYMDGGMRRAQACLHRFLPEIEIPETIPTREQDPNLVNKLVDPEIIGRLIGYTFQDASLLTEALTHSSCEHDMQTQSYQRIEFLGDAVLDMAVVTVLAELNQQLPEGKMTMIKHSVVNAGLLAFLCMEMTVDNTGLWKFLRYNGPVIGAARDASVARHRELREEILHELQCGSKYPWELFSRLRPDKFMSDIVESTLGAIFLDSGADVSLGHCTAFLERLGLLPYLRRVIAENIDVQHPRNKAQDVLGKTCGQLIFKSRRVEAKGVAATYRCTASMNKDQVAVIEGCASADEAEIKTALWVIEQFQAGQLAEAVA</sequence>
<dbReference type="PROSITE" id="PS50142">
    <property type="entry name" value="RNASE_3_2"/>
    <property type="match status" value="2"/>
</dbReference>
<feature type="domain" description="RNase III" evidence="16">
    <location>
        <begin position="906"/>
        <end position="1061"/>
    </location>
</feature>
<evidence type="ECO:0000256" key="14">
    <source>
        <dbReference type="ARBA" id="ARBA00025403"/>
    </source>
</evidence>
<dbReference type="CDD" id="cd00593">
    <property type="entry name" value="RIBOc"/>
    <property type="match status" value="2"/>
</dbReference>
<dbReference type="Gene3D" id="3.40.50.300">
    <property type="entry name" value="P-loop containing nucleotide triphosphate hydrolases"/>
    <property type="match status" value="2"/>
</dbReference>
<protein>
    <recommendedName>
        <fullName evidence="22">Dicer-like protein 2</fullName>
    </recommendedName>
</protein>
<dbReference type="EMBL" id="CDHK01000011">
    <property type="protein sequence ID" value="CEJ61633.1"/>
    <property type="molecule type" value="Genomic_DNA"/>
</dbReference>
<evidence type="ECO:0000256" key="1">
    <source>
        <dbReference type="ARBA" id="ARBA00001936"/>
    </source>
</evidence>
<dbReference type="PANTHER" id="PTHR14950">
    <property type="entry name" value="DICER-RELATED"/>
    <property type="match status" value="1"/>
</dbReference>
<dbReference type="PROSITE" id="PS51192">
    <property type="entry name" value="HELICASE_ATP_BIND_1"/>
    <property type="match status" value="1"/>
</dbReference>
<evidence type="ECO:0000256" key="8">
    <source>
        <dbReference type="ARBA" id="ARBA00022806"/>
    </source>
</evidence>
<evidence type="ECO:0000256" key="4">
    <source>
        <dbReference type="ARBA" id="ARBA00022723"/>
    </source>
</evidence>
<dbReference type="PROSITE" id="PS51327">
    <property type="entry name" value="DICER_DSRBF"/>
    <property type="match status" value="1"/>
</dbReference>
<comment type="cofactor">
    <cofactor evidence="1">
        <name>Mn(2+)</name>
        <dbReference type="ChEBI" id="CHEBI:29035"/>
    </cofactor>
</comment>
<comment type="cofactor">
    <cofactor evidence="2">
        <name>Mg(2+)</name>
        <dbReference type="ChEBI" id="CHEBI:18420"/>
    </cofactor>
</comment>
<evidence type="ECO:0000259" key="19">
    <source>
        <dbReference type="PROSITE" id="PS51327"/>
    </source>
</evidence>
<evidence type="ECO:0008006" key="22">
    <source>
        <dbReference type="Google" id="ProtNLM"/>
    </source>
</evidence>
<evidence type="ECO:0000259" key="16">
    <source>
        <dbReference type="PROSITE" id="PS50142"/>
    </source>
</evidence>
<dbReference type="SUPFAM" id="SSF69065">
    <property type="entry name" value="RNase III domain-like"/>
    <property type="match status" value="2"/>
</dbReference>
<evidence type="ECO:0000256" key="10">
    <source>
        <dbReference type="ARBA" id="ARBA00022842"/>
    </source>
</evidence>
<dbReference type="Pfam" id="PF00270">
    <property type="entry name" value="DEAD"/>
    <property type="match status" value="1"/>
</dbReference>
<feature type="domain" description="Helicase C-terminal" evidence="18">
    <location>
        <begin position="375"/>
        <end position="544"/>
    </location>
</feature>
<keyword evidence="10" id="KW-0460">Magnesium</keyword>
<dbReference type="GO" id="GO:0046872">
    <property type="term" value="F:metal ion binding"/>
    <property type="evidence" value="ECO:0007669"/>
    <property type="project" value="UniProtKB-KW"/>
</dbReference>
<proteinExistence type="inferred from homology"/>
<feature type="domain" description="Helicase ATP-binding" evidence="17">
    <location>
        <begin position="35"/>
        <end position="215"/>
    </location>
</feature>
<dbReference type="CDD" id="cd18034">
    <property type="entry name" value="DEXHc_dicer"/>
    <property type="match status" value="1"/>
</dbReference>
<dbReference type="GO" id="GO:0004386">
    <property type="term" value="F:helicase activity"/>
    <property type="evidence" value="ECO:0007669"/>
    <property type="project" value="UniProtKB-KW"/>
</dbReference>
<dbReference type="Pfam" id="PF03368">
    <property type="entry name" value="Dicer_dimer"/>
    <property type="match status" value="1"/>
</dbReference>
<feature type="domain" description="RNase III" evidence="16">
    <location>
        <begin position="1098"/>
        <end position="1260"/>
    </location>
</feature>
<keyword evidence="4" id="KW-0479">Metal-binding</keyword>
<dbReference type="InterPro" id="IPR001650">
    <property type="entry name" value="Helicase_C-like"/>
</dbReference>
<evidence type="ECO:0000256" key="3">
    <source>
        <dbReference type="ARBA" id="ARBA00022721"/>
    </source>
</evidence>
<evidence type="ECO:0000256" key="6">
    <source>
        <dbReference type="ARBA" id="ARBA00022741"/>
    </source>
</evidence>
<dbReference type="GO" id="GO:0030422">
    <property type="term" value="P:siRNA processing"/>
    <property type="evidence" value="ECO:0007669"/>
    <property type="project" value="TreeGrafter"/>
</dbReference>
<dbReference type="InterPro" id="IPR014001">
    <property type="entry name" value="Helicase_ATP-bd"/>
</dbReference>
<evidence type="ECO:0000256" key="9">
    <source>
        <dbReference type="ARBA" id="ARBA00022840"/>
    </source>
</evidence>
<dbReference type="InterPro" id="IPR005034">
    <property type="entry name" value="Dicer_dimerisation"/>
</dbReference>
<name>A0A0F7TY97_PENBI</name>
<dbReference type="GO" id="GO:0050688">
    <property type="term" value="P:regulation of defense response to virus"/>
    <property type="evidence" value="ECO:0007669"/>
    <property type="project" value="UniProtKB-KW"/>
</dbReference>
<evidence type="ECO:0000259" key="18">
    <source>
        <dbReference type="PROSITE" id="PS51194"/>
    </source>
</evidence>
<dbReference type="InterPro" id="IPR000999">
    <property type="entry name" value="RNase_III_dom"/>
</dbReference>
<dbReference type="FunFam" id="1.10.1520.10:FF:000032">
    <property type="entry name" value="Dicer-like protein 2"/>
    <property type="match status" value="1"/>
</dbReference>
<evidence type="ECO:0000256" key="12">
    <source>
        <dbReference type="ARBA" id="ARBA00023118"/>
    </source>
</evidence>
<dbReference type="Pfam" id="PF00636">
    <property type="entry name" value="Ribonuclease_3"/>
    <property type="match status" value="2"/>
</dbReference>
<dbReference type="FunFam" id="3.40.50.300:FF:002480">
    <property type="entry name" value="Dicer-like protein 2"/>
    <property type="match status" value="1"/>
</dbReference>
<dbReference type="InterPro" id="IPR027417">
    <property type="entry name" value="P-loop_NTPase"/>
</dbReference>
<keyword evidence="11 15" id="KW-0694">RNA-binding</keyword>
<evidence type="ECO:0000259" key="17">
    <source>
        <dbReference type="PROSITE" id="PS51192"/>
    </source>
</evidence>
<dbReference type="Gene3D" id="1.10.1520.10">
    <property type="entry name" value="Ribonuclease III domain"/>
    <property type="match status" value="2"/>
</dbReference>
<keyword evidence="9" id="KW-0067">ATP-binding</keyword>
<evidence type="ECO:0000256" key="2">
    <source>
        <dbReference type="ARBA" id="ARBA00001946"/>
    </source>
</evidence>
<evidence type="ECO:0000256" key="7">
    <source>
        <dbReference type="ARBA" id="ARBA00022801"/>
    </source>
</evidence>
<dbReference type="SUPFAM" id="SSF52540">
    <property type="entry name" value="P-loop containing nucleoside triphosphate hydrolases"/>
    <property type="match status" value="1"/>
</dbReference>
<feature type="domain" description="Dicer dsRNA-binding fold" evidence="19">
    <location>
        <begin position="571"/>
        <end position="665"/>
    </location>
</feature>
<accession>A0A0F7TY97</accession>
<dbReference type="Pfam" id="PF00271">
    <property type="entry name" value="Helicase_C"/>
    <property type="match status" value="1"/>
</dbReference>
<dbReference type="SMART" id="SM00490">
    <property type="entry name" value="HELICc"/>
    <property type="match status" value="1"/>
</dbReference>
<dbReference type="GO" id="GO:0005634">
    <property type="term" value="C:nucleus"/>
    <property type="evidence" value="ECO:0007669"/>
    <property type="project" value="TreeGrafter"/>
</dbReference>
<evidence type="ECO:0000256" key="13">
    <source>
        <dbReference type="ARBA" id="ARBA00023211"/>
    </source>
</evidence>
<comment type="function">
    <text evidence="14">Dicer-like endonuclease involved in cleaving double-stranded RNA in the RNA interference (RNAi) pathway. Produces 21 to 25 bp dsRNAs (siRNAs) which target the selective destruction of homologous RNAs leading to sequence-specific suppression of gene expression, called post-transcriptional gene silencing (PTGS). Part of a broad host defense response against viral infection and transposons.</text>
</comment>
<dbReference type="CDD" id="cd18802">
    <property type="entry name" value="SF2_C_dicer"/>
    <property type="match status" value="1"/>
</dbReference>
<gene>
    <name evidence="20" type="ORF">PMG11_10161</name>
</gene>
<dbReference type="GO" id="GO:0004525">
    <property type="term" value="F:ribonuclease III activity"/>
    <property type="evidence" value="ECO:0007669"/>
    <property type="project" value="InterPro"/>
</dbReference>
<dbReference type="GO" id="GO:0005737">
    <property type="term" value="C:cytoplasm"/>
    <property type="evidence" value="ECO:0007669"/>
    <property type="project" value="TreeGrafter"/>
</dbReference>
<evidence type="ECO:0000313" key="20">
    <source>
        <dbReference type="EMBL" id="CEJ61633.1"/>
    </source>
</evidence>
<reference evidence="21" key="1">
    <citation type="journal article" date="2015" name="Genome Announc.">
        <title>Draft genome sequence of the fungus Penicillium brasilianum MG11.</title>
        <authorList>
            <person name="Horn F."/>
            <person name="Linde J."/>
            <person name="Mattern D.J."/>
            <person name="Walther G."/>
            <person name="Guthke R."/>
            <person name="Brakhage A.A."/>
            <person name="Valiante V."/>
        </authorList>
    </citation>
    <scope>NUCLEOTIDE SEQUENCE [LARGE SCALE GENOMIC DNA]</scope>
    <source>
        <strain evidence="21">MG11</strain>
    </source>
</reference>
<dbReference type="PROSITE" id="PS51194">
    <property type="entry name" value="HELICASE_CTER"/>
    <property type="match status" value="1"/>
</dbReference>
<dbReference type="GO" id="GO:0005524">
    <property type="term" value="F:ATP binding"/>
    <property type="evidence" value="ECO:0007669"/>
    <property type="project" value="UniProtKB-KW"/>
</dbReference>
<evidence type="ECO:0000256" key="15">
    <source>
        <dbReference type="PROSITE-ProRule" id="PRU00657"/>
    </source>
</evidence>
<dbReference type="FunFam" id="3.40.50.300:FF:001669">
    <property type="entry name" value="Dicer-like protein 1"/>
    <property type="match status" value="1"/>
</dbReference>
<organism evidence="20 21">
    <name type="scientific">Penicillium brasilianum</name>
    <dbReference type="NCBI Taxonomy" id="104259"/>
    <lineage>
        <taxon>Eukaryota</taxon>
        <taxon>Fungi</taxon>
        <taxon>Dikarya</taxon>
        <taxon>Ascomycota</taxon>
        <taxon>Pezizomycotina</taxon>
        <taxon>Eurotiomycetes</taxon>
        <taxon>Eurotiomycetidae</taxon>
        <taxon>Eurotiales</taxon>
        <taxon>Aspergillaceae</taxon>
        <taxon>Penicillium</taxon>
    </lineage>
</organism>
<keyword evidence="3" id="KW-0930">Antiviral protein</keyword>
<dbReference type="InterPro" id="IPR038248">
    <property type="entry name" value="Dicer_dimer_sf"/>
</dbReference>
<evidence type="ECO:0000256" key="11">
    <source>
        <dbReference type="ARBA" id="ARBA00022884"/>
    </source>
</evidence>
<evidence type="ECO:0000313" key="21">
    <source>
        <dbReference type="Proteomes" id="UP000042958"/>
    </source>
</evidence>
<dbReference type="InterPro" id="IPR011545">
    <property type="entry name" value="DEAD/DEAH_box_helicase_dom"/>
</dbReference>
<keyword evidence="8" id="KW-0347">Helicase</keyword>
<dbReference type="SMART" id="SM00535">
    <property type="entry name" value="RIBOc"/>
    <property type="match status" value="2"/>
</dbReference>